<feature type="region of interest" description="Disordered" evidence="1">
    <location>
        <begin position="237"/>
        <end position="396"/>
    </location>
</feature>
<feature type="compositionally biased region" description="Low complexity" evidence="1">
    <location>
        <begin position="321"/>
        <end position="347"/>
    </location>
</feature>
<reference evidence="2" key="1">
    <citation type="submission" date="2022-08" db="EMBL/GenBank/DDBJ databases">
        <title>Novel sulphate-reducing endosymbionts in the free-living metamonad Anaeramoeba.</title>
        <authorList>
            <person name="Jerlstrom-Hultqvist J."/>
            <person name="Cepicka I."/>
            <person name="Gallot-Lavallee L."/>
            <person name="Salas-Leiva D."/>
            <person name="Curtis B.A."/>
            <person name="Zahonova K."/>
            <person name="Pipaliya S."/>
            <person name="Dacks J."/>
            <person name="Roger A.J."/>
        </authorList>
    </citation>
    <scope>NUCLEOTIDE SEQUENCE</scope>
    <source>
        <strain evidence="2">Busselton2</strain>
    </source>
</reference>
<evidence type="ECO:0000256" key="1">
    <source>
        <dbReference type="SAM" id="MobiDB-lite"/>
    </source>
</evidence>
<name>A0AAV7YCN4_9EUKA</name>
<dbReference type="EMBL" id="JANTQA010000060">
    <property type="protein sequence ID" value="KAJ3427588.1"/>
    <property type="molecule type" value="Genomic_DNA"/>
</dbReference>
<dbReference type="GO" id="GO:0000428">
    <property type="term" value="C:DNA-directed RNA polymerase complex"/>
    <property type="evidence" value="ECO:0007669"/>
    <property type="project" value="UniProtKB-KW"/>
</dbReference>
<keyword evidence="2" id="KW-0804">Transcription</keyword>
<dbReference type="AlphaFoldDB" id="A0AAV7YCN4"/>
<feature type="compositionally biased region" description="Low complexity" evidence="1">
    <location>
        <begin position="246"/>
        <end position="281"/>
    </location>
</feature>
<evidence type="ECO:0000313" key="2">
    <source>
        <dbReference type="EMBL" id="KAJ3427588.1"/>
    </source>
</evidence>
<feature type="compositionally biased region" description="Basic and acidic residues" evidence="1">
    <location>
        <begin position="285"/>
        <end position="300"/>
    </location>
</feature>
<comment type="caution">
    <text evidence="2">The sequence shown here is derived from an EMBL/GenBank/DDBJ whole genome shotgun (WGS) entry which is preliminary data.</text>
</comment>
<protein>
    <submittedName>
        <fullName evidence="2">DNA-directed RNA polymerase i subunit rpa43</fullName>
    </submittedName>
</protein>
<organism evidence="2 3">
    <name type="scientific">Anaeramoeba flamelloides</name>
    <dbReference type="NCBI Taxonomy" id="1746091"/>
    <lineage>
        <taxon>Eukaryota</taxon>
        <taxon>Metamonada</taxon>
        <taxon>Anaeramoebidae</taxon>
        <taxon>Anaeramoeba</taxon>
    </lineage>
</organism>
<gene>
    <name evidence="2" type="ORF">M0812_25212</name>
</gene>
<keyword evidence="2" id="KW-0240">DNA-directed RNA polymerase</keyword>
<feature type="compositionally biased region" description="Basic residues" evidence="1">
    <location>
        <begin position="381"/>
        <end position="396"/>
    </location>
</feature>
<accession>A0AAV7YCN4</accession>
<dbReference type="Proteomes" id="UP001146793">
    <property type="component" value="Unassembled WGS sequence"/>
</dbReference>
<sequence>MQTNSSALLSKLYLPLVKRSSKIQVTIPIRFTNDLQSGLDWYLSQLEGRSHTWCNGTLIATTNFNYNLPNPKTGKIQYSKIFPEDPSSSLNFDVKIDAVSYAPLTNTKMIGKVTLCNRFGCHLTIFKHFHAKISAEELRKRYKWDLLYGMWKLKSDNINLDVSIRSSSWVIFNVEKLKISDEKVEIEGNIDRDDLGVISKRFVPLIMKKKLIELKEEILENGFDRKTISLEAPKIEEKKVEKKKSSSSSSDDSSSSSDSSSDDSSTSSDDSSSSSSSSSDTGDSDSEKKTKGKGKGDNSKENLVNEIQMKSPSSKKKENNKSSSSSSESDESSSSSSSSSDSNSSSSSKKKSKKNKESDLTRKRSFEQNSEINNNTEKDKKLKKRRKKKKKKKSKN</sequence>
<proteinExistence type="predicted"/>
<feature type="compositionally biased region" description="Basic and acidic residues" evidence="1">
    <location>
        <begin position="355"/>
        <end position="366"/>
    </location>
</feature>
<evidence type="ECO:0000313" key="3">
    <source>
        <dbReference type="Proteomes" id="UP001146793"/>
    </source>
</evidence>